<protein>
    <submittedName>
        <fullName evidence="4">Type II secretion system (T2SS), E</fullName>
    </submittedName>
</protein>
<dbReference type="NCBIfam" id="NF012033">
    <property type="entry name" value="PRK15489.1"/>
    <property type="match status" value="1"/>
</dbReference>
<dbReference type="PANTHER" id="PTHR30258">
    <property type="entry name" value="TYPE II SECRETION SYSTEM PROTEIN GSPE-RELATED"/>
    <property type="match status" value="1"/>
</dbReference>
<dbReference type="EMBL" id="LACI01002018">
    <property type="protein sequence ID" value="KJU83141.1"/>
    <property type="molecule type" value="Genomic_DNA"/>
</dbReference>
<dbReference type="InterPro" id="IPR037257">
    <property type="entry name" value="T2SS_E_N_sf"/>
</dbReference>
<comment type="caution">
    <text evidence="4">The sequence shown here is derived from an EMBL/GenBank/DDBJ whole genome shotgun (WGS) entry which is preliminary data.</text>
</comment>
<dbReference type="Gene3D" id="3.30.300.160">
    <property type="entry name" value="Type II secretion system, protein E, N-terminal domain"/>
    <property type="match status" value="1"/>
</dbReference>
<dbReference type="InterPro" id="IPR007831">
    <property type="entry name" value="T2SS_GspE_N"/>
</dbReference>
<dbReference type="PANTHER" id="PTHR30258:SF1">
    <property type="entry name" value="PROTEIN TRANSPORT PROTEIN HOFB HOMOLOG"/>
    <property type="match status" value="1"/>
</dbReference>
<keyword evidence="1" id="KW-0812">Transmembrane</keyword>
<feature type="transmembrane region" description="Helical" evidence="1">
    <location>
        <begin position="433"/>
        <end position="453"/>
    </location>
</feature>
<dbReference type="GO" id="GO:0005886">
    <property type="term" value="C:plasma membrane"/>
    <property type="evidence" value="ECO:0007669"/>
    <property type="project" value="TreeGrafter"/>
</dbReference>
<accession>A0A0F3GML8</accession>
<feature type="transmembrane region" description="Helical" evidence="1">
    <location>
        <begin position="6"/>
        <end position="27"/>
    </location>
</feature>
<dbReference type="Pfam" id="PF05157">
    <property type="entry name" value="MshEN"/>
    <property type="match status" value="1"/>
</dbReference>
<evidence type="ECO:0000313" key="5">
    <source>
        <dbReference type="Proteomes" id="UP000033423"/>
    </source>
</evidence>
<dbReference type="Gene3D" id="3.90.550.10">
    <property type="entry name" value="Spore Coat Polysaccharide Biosynthesis Protein SpsA, Chain A"/>
    <property type="match status" value="1"/>
</dbReference>
<dbReference type="GO" id="GO:0016887">
    <property type="term" value="F:ATP hydrolysis activity"/>
    <property type="evidence" value="ECO:0007669"/>
    <property type="project" value="TreeGrafter"/>
</dbReference>
<feature type="domain" description="Type II secretion system protein GspE N-terminal" evidence="2">
    <location>
        <begin position="547"/>
        <end position="631"/>
    </location>
</feature>
<evidence type="ECO:0000256" key="1">
    <source>
        <dbReference type="SAM" id="Phobius"/>
    </source>
</evidence>
<dbReference type="SUPFAM" id="SSF160246">
    <property type="entry name" value="EspE N-terminal domain-like"/>
    <property type="match status" value="3"/>
</dbReference>
<evidence type="ECO:0000259" key="2">
    <source>
        <dbReference type="Pfam" id="PF05157"/>
    </source>
</evidence>
<feature type="domain" description="Glycosyltransferase 2-like" evidence="3">
    <location>
        <begin position="168"/>
        <end position="384"/>
    </location>
</feature>
<dbReference type="SUPFAM" id="SSF53448">
    <property type="entry name" value="Nucleotide-diphospho-sugar transferases"/>
    <property type="match status" value="1"/>
</dbReference>
<proteinExistence type="predicted"/>
<name>A0A0F3GML8_9BACT</name>
<keyword evidence="1" id="KW-1133">Transmembrane helix</keyword>
<dbReference type="AlphaFoldDB" id="A0A0F3GML8"/>
<sequence length="753" mass="87742">MDFVDVLSYTMFAVKALLYFTAALFFIGGLDEFIVDVHYAIRSIYRRVFVLKKYPPLKEEQHLSQIEQPIALMIPAWNESAVIQRMLENTIQTLNYSNYYVFVGTYPNDMATQREVETLREKYSNVIRIVCQNDGPTNKADCLNWIYRGILLFEKEHNITFPIFVMDDAEDIMHPYCFKLFNYLMPRKDMVQLPVIPLEPLKFYKITQGHYIDEFSENHYKNMVIRESLKRGLPSAGVGCAFSRRTLEISAQNQNDLAFGLGSLTEDYEIGLRLKKFGVDNQIFVKHPIKKMTRKKSLFGDKIKEFEKNEYIAIRERFPDKFWAAVRQKSRWIAGISLQGWESLGWKGDMLTKYMLFKDRKALITSQINMFGYFLFFLVVSYFLYTMFYPDAYYIPPLVVKGTFLWYLVLVDSFFMLVRFFQRMFFVYILYDFKRALLTIPGFFWGNIINFFATNRAIHMFVKYLITGKIIAWDHTAHTVPTEAELLSYRKKLGEMLLEKKYVKFDQLEDALVEQKKSGRNLGEILVAKGYVKENDLVEILGAQLRIDTTEIDVYNISIDVIRLLPKTIAIKYSVFPTGLKGNTLMVATNKPLNREDIESIKKEIDRPIEMYLATRGDVAFAIQRGYQRLEQSSADNEKQKSILGQTLIDKGLISIQQLTEAIRVQRQTYMRLGDILMDSGFISADTLNAAMAVYSNNTNTRLGDFLVQNEYVTHEQLQQALHIQSKRYRRLGDILVEMGFVTEKNLQEALNA</sequence>
<gene>
    <name evidence="4" type="ORF">MBAV_004665</name>
</gene>
<evidence type="ECO:0000259" key="3">
    <source>
        <dbReference type="Pfam" id="PF13632"/>
    </source>
</evidence>
<dbReference type="PATRIC" id="fig|29290.4.peg.6181"/>
<dbReference type="Proteomes" id="UP000033423">
    <property type="component" value="Unassembled WGS sequence"/>
</dbReference>
<feature type="transmembrane region" description="Helical" evidence="1">
    <location>
        <begin position="362"/>
        <end position="384"/>
    </location>
</feature>
<organism evidence="4 5">
    <name type="scientific">Candidatus Magnetobacterium bavaricum</name>
    <dbReference type="NCBI Taxonomy" id="29290"/>
    <lineage>
        <taxon>Bacteria</taxon>
        <taxon>Pseudomonadati</taxon>
        <taxon>Nitrospirota</taxon>
        <taxon>Thermodesulfovibrionia</taxon>
        <taxon>Thermodesulfovibrionales</taxon>
        <taxon>Candidatus Magnetobacteriaceae</taxon>
        <taxon>Candidatus Magnetobacterium</taxon>
    </lineage>
</organism>
<dbReference type="InterPro" id="IPR001173">
    <property type="entry name" value="Glyco_trans_2-like"/>
</dbReference>
<dbReference type="InterPro" id="IPR029044">
    <property type="entry name" value="Nucleotide-diphossugar_trans"/>
</dbReference>
<dbReference type="Pfam" id="PF13632">
    <property type="entry name" value="Glyco_trans_2_3"/>
    <property type="match status" value="1"/>
</dbReference>
<evidence type="ECO:0000313" key="4">
    <source>
        <dbReference type="EMBL" id="KJU83141.1"/>
    </source>
</evidence>
<keyword evidence="5" id="KW-1185">Reference proteome</keyword>
<feature type="transmembrane region" description="Helical" evidence="1">
    <location>
        <begin position="404"/>
        <end position="421"/>
    </location>
</feature>
<dbReference type="NCBIfam" id="NF011305">
    <property type="entry name" value="PRK14716.1-3"/>
    <property type="match status" value="1"/>
</dbReference>
<keyword evidence="1" id="KW-0472">Membrane</keyword>
<reference evidence="4 5" key="1">
    <citation type="submission" date="2015-02" db="EMBL/GenBank/DDBJ databases">
        <title>Single-cell genomics of uncultivated deep-branching MTB reveals a conserved set of magnetosome genes.</title>
        <authorList>
            <person name="Kolinko S."/>
            <person name="Richter M."/>
            <person name="Glockner F.O."/>
            <person name="Brachmann A."/>
            <person name="Schuler D."/>
        </authorList>
    </citation>
    <scope>NUCLEOTIDE SEQUENCE [LARGE SCALE GENOMIC DNA]</scope>
    <source>
        <strain evidence="4">TM-1</strain>
    </source>
</reference>